<gene>
    <name evidence="1" type="ORF">EOD42_11885</name>
</gene>
<proteinExistence type="predicted"/>
<evidence type="ECO:0000313" key="1">
    <source>
        <dbReference type="EMBL" id="RVT97083.1"/>
    </source>
</evidence>
<sequence>MILADVLKAAGLPVSLADHAKLPGQEPVLPSSFRVDAVAQASIAASALAAAAVHHARGGPMQTVTVPMRDAAIAFRGERHLRQGNEPAREGWDSIAGLYRTRDRWVRLHTNFPHHRAGIIRLLGVEGTREAVAAALAQRGSVDFETEATAAGMCVSACRSQAEWFAHPHYEAIAAQPLLIIERIGDAPRKPLPEAAHRPLTGMRVLDLTRVIAGPVGARTLALHGADVLHITAPHLPSIPALVMETGPGKRCAELDLRTDAARFAELVKGADCVMQSYRQGALAGLGFSDEKLAELNPGIVVTHLSAYGVQGPWANKRGFDSLVQTATGMNAEEAAAAGEDTPRALPCQALDHASGYLLALGTMAAWLRRAEEGGSWRVRVSLARTGHWLRGLGRLENGFAVKEPTQEDVADLLETHETGFGLLTSVKPPEHMELTPCYAAMPAMPLGSHTARWL</sequence>
<dbReference type="AlphaFoldDB" id="A0A437MHG1"/>
<dbReference type="Gene3D" id="3.30.1540.10">
    <property type="entry name" value="formyl-coa transferase, domain 3"/>
    <property type="match status" value="1"/>
</dbReference>
<keyword evidence="1" id="KW-0808">Transferase</keyword>
<dbReference type="GO" id="GO:0016740">
    <property type="term" value="F:transferase activity"/>
    <property type="evidence" value="ECO:0007669"/>
    <property type="project" value="UniProtKB-KW"/>
</dbReference>
<dbReference type="SUPFAM" id="SSF89796">
    <property type="entry name" value="CoA-transferase family III (CaiB/BaiF)"/>
    <property type="match status" value="2"/>
</dbReference>
<comment type="caution">
    <text evidence="1">The sequence shown here is derived from an EMBL/GenBank/DDBJ whole genome shotgun (WGS) entry which is preliminary data.</text>
</comment>
<accession>A0A437MHG1</accession>
<protein>
    <submittedName>
        <fullName evidence="1">CoA transferase</fullName>
    </submittedName>
</protein>
<keyword evidence="2" id="KW-1185">Reference proteome</keyword>
<evidence type="ECO:0000313" key="2">
    <source>
        <dbReference type="Proteomes" id="UP000282957"/>
    </source>
</evidence>
<dbReference type="RefSeq" id="WP_127787730.1">
    <property type="nucleotide sequence ID" value="NZ_SACL01000003.1"/>
</dbReference>
<dbReference type="Proteomes" id="UP000282957">
    <property type="component" value="Unassembled WGS sequence"/>
</dbReference>
<dbReference type="OrthoDB" id="9806585at2"/>
<dbReference type="EMBL" id="SACL01000003">
    <property type="protein sequence ID" value="RVT97083.1"/>
    <property type="molecule type" value="Genomic_DNA"/>
</dbReference>
<dbReference type="InterPro" id="IPR050509">
    <property type="entry name" value="CoA-transferase_III"/>
</dbReference>
<name>A0A437MHG1_9PROT</name>
<dbReference type="PANTHER" id="PTHR48228">
    <property type="entry name" value="SUCCINYL-COA--D-CITRAMALATE COA-TRANSFERASE"/>
    <property type="match status" value="1"/>
</dbReference>
<dbReference type="InterPro" id="IPR023606">
    <property type="entry name" value="CoA-Trfase_III_dom_1_sf"/>
</dbReference>
<dbReference type="InterPro" id="IPR003673">
    <property type="entry name" value="CoA-Trfase_fam_III"/>
</dbReference>
<dbReference type="PANTHER" id="PTHR48228:SF4">
    <property type="entry name" value="BLR3030 PROTEIN"/>
    <property type="match status" value="1"/>
</dbReference>
<dbReference type="Gene3D" id="3.40.50.10540">
    <property type="entry name" value="Crotonobetainyl-coa:carnitine coa-transferase, domain 1"/>
    <property type="match status" value="2"/>
</dbReference>
<dbReference type="Pfam" id="PF02515">
    <property type="entry name" value="CoA_transf_3"/>
    <property type="match status" value="2"/>
</dbReference>
<dbReference type="InterPro" id="IPR044855">
    <property type="entry name" value="CoA-Trfase_III_dom3_sf"/>
</dbReference>
<organism evidence="1 2">
    <name type="scientific">Rhodovarius crocodyli</name>
    <dbReference type="NCBI Taxonomy" id="1979269"/>
    <lineage>
        <taxon>Bacteria</taxon>
        <taxon>Pseudomonadati</taxon>
        <taxon>Pseudomonadota</taxon>
        <taxon>Alphaproteobacteria</taxon>
        <taxon>Acetobacterales</taxon>
        <taxon>Roseomonadaceae</taxon>
        <taxon>Rhodovarius</taxon>
    </lineage>
</organism>
<reference evidence="1 2" key="1">
    <citation type="submission" date="2019-01" db="EMBL/GenBank/DDBJ databases">
        <authorList>
            <person name="Chen W.-M."/>
        </authorList>
    </citation>
    <scope>NUCLEOTIDE SEQUENCE [LARGE SCALE GENOMIC DNA]</scope>
    <source>
        <strain evidence="1 2">CCP-6</strain>
    </source>
</reference>